<dbReference type="EMBL" id="JACIDT010000009">
    <property type="protein sequence ID" value="MBB3927087.1"/>
    <property type="molecule type" value="Genomic_DNA"/>
</dbReference>
<dbReference type="Pfam" id="PF01614">
    <property type="entry name" value="IclR_C"/>
    <property type="match status" value="1"/>
</dbReference>
<evidence type="ECO:0000313" key="7">
    <source>
        <dbReference type="Proteomes" id="UP000571950"/>
    </source>
</evidence>
<dbReference type="GO" id="GO:0045892">
    <property type="term" value="P:negative regulation of DNA-templated transcription"/>
    <property type="evidence" value="ECO:0007669"/>
    <property type="project" value="TreeGrafter"/>
</dbReference>
<dbReference type="InterPro" id="IPR036390">
    <property type="entry name" value="WH_DNA-bd_sf"/>
</dbReference>
<accession>A0A7W6FQW0</accession>
<keyword evidence="2 6" id="KW-0238">DNA-binding</keyword>
<organism evidence="6 7">
    <name type="scientific">Sphingobium jiangsuense</name>
    <dbReference type="NCBI Taxonomy" id="870476"/>
    <lineage>
        <taxon>Bacteria</taxon>
        <taxon>Pseudomonadati</taxon>
        <taxon>Pseudomonadota</taxon>
        <taxon>Alphaproteobacteria</taxon>
        <taxon>Sphingomonadales</taxon>
        <taxon>Sphingomonadaceae</taxon>
        <taxon>Sphingobium</taxon>
    </lineage>
</organism>
<dbReference type="Pfam" id="PF09339">
    <property type="entry name" value="HTH_IclR"/>
    <property type="match status" value="1"/>
</dbReference>
<evidence type="ECO:0000256" key="3">
    <source>
        <dbReference type="ARBA" id="ARBA00023163"/>
    </source>
</evidence>
<dbReference type="GO" id="GO:0003677">
    <property type="term" value="F:DNA binding"/>
    <property type="evidence" value="ECO:0007669"/>
    <property type="project" value="UniProtKB-KW"/>
</dbReference>
<sequence length="264" mass="28534">MRDMESPDRVLDRGLRLLAALVQDGGRRPLTEVAAAIGLSRASAHRAASMLQGSGYLIRSRRGYYHAGPMLAALGQAARAEAVVAGIARPILAGLARRLGCLAHLGVFEQDMVTYLLKEGAGKDVLFTRADMQLEAYCSGLGKVLLAAQEEEALAAYLDNGPFVRLTPHTLVEPDDLRREIARARDQGFALDRFEAAEDLFCIAVPLRDGAGQVFAAVSLSFPCPDKTPPDWSRALESLKRAAGQIEERMRDYWGGERSSGAAP</sequence>
<dbReference type="InterPro" id="IPR029016">
    <property type="entry name" value="GAF-like_dom_sf"/>
</dbReference>
<comment type="caution">
    <text evidence="6">The sequence shown here is derived from an EMBL/GenBank/DDBJ whole genome shotgun (WGS) entry which is preliminary data.</text>
</comment>
<dbReference type="PANTHER" id="PTHR30136">
    <property type="entry name" value="HELIX-TURN-HELIX TRANSCRIPTIONAL REGULATOR, ICLR FAMILY"/>
    <property type="match status" value="1"/>
</dbReference>
<dbReference type="InterPro" id="IPR050707">
    <property type="entry name" value="HTH_MetabolicPath_Reg"/>
</dbReference>
<evidence type="ECO:0000259" key="4">
    <source>
        <dbReference type="PROSITE" id="PS51077"/>
    </source>
</evidence>
<dbReference type="Gene3D" id="3.30.450.40">
    <property type="match status" value="1"/>
</dbReference>
<dbReference type="Proteomes" id="UP000571950">
    <property type="component" value="Unassembled WGS sequence"/>
</dbReference>
<keyword evidence="1" id="KW-0805">Transcription regulation</keyword>
<evidence type="ECO:0000256" key="1">
    <source>
        <dbReference type="ARBA" id="ARBA00023015"/>
    </source>
</evidence>
<dbReference type="PANTHER" id="PTHR30136:SF24">
    <property type="entry name" value="HTH-TYPE TRANSCRIPTIONAL REPRESSOR ALLR"/>
    <property type="match status" value="1"/>
</dbReference>
<feature type="domain" description="IclR-ED" evidence="5">
    <location>
        <begin position="70"/>
        <end position="252"/>
    </location>
</feature>
<dbReference type="InterPro" id="IPR036388">
    <property type="entry name" value="WH-like_DNA-bd_sf"/>
</dbReference>
<dbReference type="PROSITE" id="PS51078">
    <property type="entry name" value="ICLR_ED"/>
    <property type="match status" value="1"/>
</dbReference>
<dbReference type="SMART" id="SM00346">
    <property type="entry name" value="HTH_ICLR"/>
    <property type="match status" value="1"/>
</dbReference>
<proteinExistence type="predicted"/>
<dbReference type="SUPFAM" id="SSF46785">
    <property type="entry name" value="Winged helix' DNA-binding domain"/>
    <property type="match status" value="1"/>
</dbReference>
<dbReference type="InterPro" id="IPR014757">
    <property type="entry name" value="Tscrpt_reg_IclR_C"/>
</dbReference>
<name>A0A7W6FQW0_9SPHN</name>
<feature type="domain" description="HTH iclR-type" evidence="4">
    <location>
        <begin position="8"/>
        <end position="69"/>
    </location>
</feature>
<keyword evidence="3" id="KW-0804">Transcription</keyword>
<dbReference type="SUPFAM" id="SSF55781">
    <property type="entry name" value="GAF domain-like"/>
    <property type="match status" value="1"/>
</dbReference>
<evidence type="ECO:0000313" key="6">
    <source>
        <dbReference type="EMBL" id="MBB3927087.1"/>
    </source>
</evidence>
<protein>
    <submittedName>
        <fullName evidence="6">DNA-binding IclR family transcriptional regulator</fullName>
    </submittedName>
</protein>
<evidence type="ECO:0000256" key="2">
    <source>
        <dbReference type="ARBA" id="ARBA00023125"/>
    </source>
</evidence>
<evidence type="ECO:0000259" key="5">
    <source>
        <dbReference type="PROSITE" id="PS51078"/>
    </source>
</evidence>
<dbReference type="AlphaFoldDB" id="A0A7W6FQW0"/>
<gene>
    <name evidence="6" type="ORF">GGR43_002810</name>
</gene>
<dbReference type="PROSITE" id="PS51077">
    <property type="entry name" value="HTH_ICLR"/>
    <property type="match status" value="1"/>
</dbReference>
<keyword evidence="7" id="KW-1185">Reference proteome</keyword>
<reference evidence="6 7" key="1">
    <citation type="submission" date="2020-08" db="EMBL/GenBank/DDBJ databases">
        <title>Genomic Encyclopedia of Type Strains, Phase IV (KMG-IV): sequencing the most valuable type-strain genomes for metagenomic binning, comparative biology and taxonomic classification.</title>
        <authorList>
            <person name="Goeker M."/>
        </authorList>
    </citation>
    <scope>NUCLEOTIDE SEQUENCE [LARGE SCALE GENOMIC DNA]</scope>
    <source>
        <strain evidence="6 7">DSM 26189</strain>
    </source>
</reference>
<dbReference type="Gene3D" id="1.10.10.10">
    <property type="entry name" value="Winged helix-like DNA-binding domain superfamily/Winged helix DNA-binding domain"/>
    <property type="match status" value="1"/>
</dbReference>
<dbReference type="GO" id="GO:0003700">
    <property type="term" value="F:DNA-binding transcription factor activity"/>
    <property type="evidence" value="ECO:0007669"/>
    <property type="project" value="TreeGrafter"/>
</dbReference>
<dbReference type="InterPro" id="IPR005471">
    <property type="entry name" value="Tscrpt_reg_IclR_N"/>
</dbReference>